<dbReference type="GO" id="GO:0016020">
    <property type="term" value="C:membrane"/>
    <property type="evidence" value="ECO:0007669"/>
    <property type="project" value="UniProtKB-SubCell"/>
</dbReference>
<dbReference type="Pfam" id="PF00083">
    <property type="entry name" value="Sugar_tr"/>
    <property type="match status" value="1"/>
</dbReference>
<comment type="caution">
    <text evidence="9">The sequence shown here is derived from an EMBL/GenBank/DDBJ whole genome shotgun (WGS) entry which is preliminary data.</text>
</comment>
<evidence type="ECO:0000256" key="7">
    <source>
        <dbReference type="SAM" id="Phobius"/>
    </source>
</evidence>
<keyword evidence="3" id="KW-0813">Transport</keyword>
<dbReference type="PROSITE" id="PS50850">
    <property type="entry name" value="MFS"/>
    <property type="match status" value="1"/>
</dbReference>
<protein>
    <recommendedName>
        <fullName evidence="8">Major facilitator superfamily (MFS) profile domain-containing protein</fullName>
    </recommendedName>
</protein>
<comment type="subcellular location">
    <subcellularLocation>
        <location evidence="1">Membrane</location>
        <topology evidence="1">Multi-pass membrane protein</topology>
    </subcellularLocation>
</comment>
<dbReference type="PRINTS" id="PR00171">
    <property type="entry name" value="SUGRTRNSPORT"/>
</dbReference>
<gene>
    <name evidence="9" type="ORF">SBOR_5078</name>
</gene>
<dbReference type="GO" id="GO:0005351">
    <property type="term" value="F:carbohydrate:proton symporter activity"/>
    <property type="evidence" value="ECO:0007669"/>
    <property type="project" value="TreeGrafter"/>
</dbReference>
<dbReference type="InterPro" id="IPR003663">
    <property type="entry name" value="Sugar/inositol_transpt"/>
</dbReference>
<evidence type="ECO:0000256" key="6">
    <source>
        <dbReference type="ARBA" id="ARBA00023136"/>
    </source>
</evidence>
<evidence type="ECO:0000256" key="5">
    <source>
        <dbReference type="ARBA" id="ARBA00022989"/>
    </source>
</evidence>
<dbReference type="PANTHER" id="PTHR48022">
    <property type="entry name" value="PLASTIDIC GLUCOSE TRANSPORTER 4"/>
    <property type="match status" value="1"/>
</dbReference>
<dbReference type="InterPro" id="IPR036259">
    <property type="entry name" value="MFS_trans_sf"/>
</dbReference>
<reference evidence="9 10" key="1">
    <citation type="journal article" date="2014" name="Genome Announc.">
        <title>Draft genome sequence of Sclerotinia borealis, a psychrophilic plant pathogenic fungus.</title>
        <authorList>
            <person name="Mardanov A.V."/>
            <person name="Beletsky A.V."/>
            <person name="Kadnikov V.V."/>
            <person name="Ignatov A.N."/>
            <person name="Ravin N.V."/>
        </authorList>
    </citation>
    <scope>NUCLEOTIDE SEQUENCE [LARGE SCALE GENOMIC DNA]</scope>
    <source>
        <strain evidence="10">F-4157</strain>
    </source>
</reference>
<evidence type="ECO:0000256" key="1">
    <source>
        <dbReference type="ARBA" id="ARBA00004141"/>
    </source>
</evidence>
<keyword evidence="4 7" id="KW-0812">Transmembrane</keyword>
<evidence type="ECO:0000313" key="9">
    <source>
        <dbReference type="EMBL" id="ESZ94535.1"/>
    </source>
</evidence>
<dbReference type="Proteomes" id="UP000019487">
    <property type="component" value="Unassembled WGS sequence"/>
</dbReference>
<feature type="transmembrane region" description="Helical" evidence="7">
    <location>
        <begin position="25"/>
        <end position="45"/>
    </location>
</feature>
<evidence type="ECO:0000313" key="10">
    <source>
        <dbReference type="Proteomes" id="UP000019487"/>
    </source>
</evidence>
<dbReference type="OrthoDB" id="508119at2759"/>
<dbReference type="AlphaFoldDB" id="W9CJ26"/>
<name>W9CJ26_SCLBF</name>
<keyword evidence="10" id="KW-1185">Reference proteome</keyword>
<proteinExistence type="inferred from homology"/>
<keyword evidence="5 7" id="KW-1133">Transmembrane helix</keyword>
<organism evidence="9 10">
    <name type="scientific">Sclerotinia borealis (strain F-4128)</name>
    <dbReference type="NCBI Taxonomy" id="1432307"/>
    <lineage>
        <taxon>Eukaryota</taxon>
        <taxon>Fungi</taxon>
        <taxon>Dikarya</taxon>
        <taxon>Ascomycota</taxon>
        <taxon>Pezizomycotina</taxon>
        <taxon>Leotiomycetes</taxon>
        <taxon>Helotiales</taxon>
        <taxon>Sclerotiniaceae</taxon>
        <taxon>Sclerotinia</taxon>
    </lineage>
</organism>
<comment type="similarity">
    <text evidence="2">Belongs to the major facilitator superfamily. Sugar transporter (TC 2.A.1.1) family.</text>
</comment>
<accession>W9CJ26</accession>
<dbReference type="Gene3D" id="1.20.1250.20">
    <property type="entry name" value="MFS general substrate transporter like domains"/>
    <property type="match status" value="1"/>
</dbReference>
<sequence length="165" mass="17625">MAVGLGQRFLMKVVKNESMKTPEIYGWKVFFLASSACFGGMPFGWDIGTIGGVIVMPTFTKAYHIDKLDDSAQANLLSNNTIVVSTLQAGCFFGSLFAYYIADRWGRKPALLIAAGITIVGVIVQCASAGHISALYVGRLVAGMGVGAASMLTPLYVRFTTPFPI</sequence>
<evidence type="ECO:0000259" key="8">
    <source>
        <dbReference type="PROSITE" id="PS50850"/>
    </source>
</evidence>
<keyword evidence="6 7" id="KW-0472">Membrane</keyword>
<feature type="transmembrane region" description="Helical" evidence="7">
    <location>
        <begin position="109"/>
        <end position="130"/>
    </location>
</feature>
<feature type="transmembrane region" description="Helical" evidence="7">
    <location>
        <begin position="82"/>
        <end position="102"/>
    </location>
</feature>
<dbReference type="InterPro" id="IPR005828">
    <property type="entry name" value="MFS_sugar_transport-like"/>
</dbReference>
<evidence type="ECO:0000256" key="4">
    <source>
        <dbReference type="ARBA" id="ARBA00022692"/>
    </source>
</evidence>
<dbReference type="SUPFAM" id="SSF103473">
    <property type="entry name" value="MFS general substrate transporter"/>
    <property type="match status" value="1"/>
</dbReference>
<dbReference type="InterPro" id="IPR050360">
    <property type="entry name" value="MFS_Sugar_Transporters"/>
</dbReference>
<feature type="transmembrane region" description="Helical" evidence="7">
    <location>
        <begin position="136"/>
        <end position="157"/>
    </location>
</feature>
<feature type="domain" description="Major facilitator superfamily (MFS) profile" evidence="8">
    <location>
        <begin position="32"/>
        <end position="165"/>
    </location>
</feature>
<dbReference type="EMBL" id="AYSA01000239">
    <property type="protein sequence ID" value="ESZ94535.1"/>
    <property type="molecule type" value="Genomic_DNA"/>
</dbReference>
<evidence type="ECO:0000256" key="2">
    <source>
        <dbReference type="ARBA" id="ARBA00010992"/>
    </source>
</evidence>
<evidence type="ECO:0000256" key="3">
    <source>
        <dbReference type="ARBA" id="ARBA00022448"/>
    </source>
</evidence>
<dbReference type="HOGENOM" id="CLU_1611747_0_0_1"/>
<dbReference type="InterPro" id="IPR020846">
    <property type="entry name" value="MFS_dom"/>
</dbReference>
<dbReference type="PANTHER" id="PTHR48022:SF21">
    <property type="entry name" value="QUINATE TRANSPORTER, PUTATIVE (AFU_ORTHOLOGUE AFUA_6G06960)-RELATED"/>
    <property type="match status" value="1"/>
</dbReference>